<evidence type="ECO:0000313" key="2">
    <source>
        <dbReference type="Proteomes" id="UP001320170"/>
    </source>
</evidence>
<proteinExistence type="predicted"/>
<sequence length="50" mass="5957">MEIKIQDLHDWTQTRIDQLKPMVNYKQPIELLLNFNAFKIAQTIETPTNN</sequence>
<name>A0ABS8XAZ7_9GAMM</name>
<keyword evidence="2" id="KW-1185">Reference proteome</keyword>
<protein>
    <submittedName>
        <fullName evidence="1">Uncharacterized protein</fullName>
    </submittedName>
</protein>
<comment type="caution">
    <text evidence="1">The sequence shown here is derived from an EMBL/GenBank/DDBJ whole genome shotgun (WGS) entry which is preliminary data.</text>
</comment>
<dbReference type="Proteomes" id="UP001320170">
    <property type="component" value="Unassembled WGS sequence"/>
</dbReference>
<reference evidence="1 2" key="1">
    <citation type="journal article" date="2024" name="Pathogens">
        <title>Characterization of a Novel Species of Legionella Isolated from a Healthcare Facility: Legionella resiliens sp. nov.</title>
        <authorList>
            <person name="Cristino S."/>
            <person name="Pascale M.R."/>
            <person name="Marino F."/>
            <person name="Derelitto C."/>
            <person name="Salaris S."/>
            <person name="Orsini M."/>
            <person name="Squarzoni S."/>
            <person name="Grottola A."/>
            <person name="Girolamini L."/>
        </authorList>
    </citation>
    <scope>NUCLEOTIDE SEQUENCE [LARGE SCALE GENOMIC DNA]</scope>
    <source>
        <strain evidence="1 2">8cVS16</strain>
    </source>
</reference>
<organism evidence="1 2">
    <name type="scientific">Legionella resiliens</name>
    <dbReference type="NCBI Taxonomy" id="2905958"/>
    <lineage>
        <taxon>Bacteria</taxon>
        <taxon>Pseudomonadati</taxon>
        <taxon>Pseudomonadota</taxon>
        <taxon>Gammaproteobacteria</taxon>
        <taxon>Legionellales</taxon>
        <taxon>Legionellaceae</taxon>
        <taxon>Legionella</taxon>
    </lineage>
</organism>
<evidence type="ECO:0000313" key="1">
    <source>
        <dbReference type="EMBL" id="MCE3533354.1"/>
    </source>
</evidence>
<dbReference type="RefSeq" id="WP_182350035.1">
    <property type="nucleotide sequence ID" value="NZ_JAJSPM010000009.1"/>
</dbReference>
<accession>A0ABS8XAZ7</accession>
<gene>
    <name evidence="1" type="ORF">LXO92_13320</name>
</gene>
<dbReference type="EMBL" id="JAJTND010000005">
    <property type="protein sequence ID" value="MCE3533354.1"/>
    <property type="molecule type" value="Genomic_DNA"/>
</dbReference>